<protein>
    <submittedName>
        <fullName evidence="1">Uncharacterized protein</fullName>
    </submittedName>
</protein>
<name>A0A543KWI1_9BURK</name>
<organism evidence="1 2">
    <name type="scientific">Acidovorax temperans</name>
    <dbReference type="NCBI Taxonomy" id="80878"/>
    <lineage>
        <taxon>Bacteria</taxon>
        <taxon>Pseudomonadati</taxon>
        <taxon>Pseudomonadota</taxon>
        <taxon>Betaproteobacteria</taxon>
        <taxon>Burkholderiales</taxon>
        <taxon>Comamonadaceae</taxon>
        <taxon>Acidovorax</taxon>
    </lineage>
</organism>
<comment type="caution">
    <text evidence="1">The sequence shown here is derived from an EMBL/GenBank/DDBJ whole genome shotgun (WGS) entry which is preliminary data.</text>
</comment>
<gene>
    <name evidence="1" type="ORF">BDD18_4088</name>
</gene>
<proteinExistence type="predicted"/>
<dbReference type="EMBL" id="VFPV01000004">
    <property type="protein sequence ID" value="TQM99430.1"/>
    <property type="molecule type" value="Genomic_DNA"/>
</dbReference>
<evidence type="ECO:0000313" key="1">
    <source>
        <dbReference type="EMBL" id="TQM99430.1"/>
    </source>
</evidence>
<accession>A0A543KWI1</accession>
<sequence length="292" mass="32247">MNPKIDYVKKEIAAGRFQIGALVKGASPSALWVPVIDLPSHIDRLSRRVSLIMREQRVVDYLPCVSADLQQLAVLYVLPQQPDVLSRASAKAKGADLLSGLRKLADQELVDASKRVSNVLEAFKAGRGPSINEISQELERAQNPDMAEQMLRQGRSPEMSMETQEAVIAIGGFAEHVPQEVLVSDQTIVEFVPTRGVDEKDGKVRGEIFAWKDAPGFVSGAEEATFCLNTSDDMRAIKALEMAQLHHRTVRCEVQVERKLASGRSMLTITGILNIKELVQPSEDFQQLLFGE</sequence>
<dbReference type="AlphaFoldDB" id="A0A543KWI1"/>
<dbReference type="Proteomes" id="UP000316993">
    <property type="component" value="Unassembled WGS sequence"/>
</dbReference>
<reference evidence="1 2" key="1">
    <citation type="submission" date="2019-06" db="EMBL/GenBank/DDBJ databases">
        <title>Genomic Encyclopedia of Archaeal and Bacterial Type Strains, Phase II (KMG-II): from individual species to whole genera.</title>
        <authorList>
            <person name="Goeker M."/>
        </authorList>
    </citation>
    <scope>NUCLEOTIDE SEQUENCE [LARGE SCALE GENOMIC DNA]</scope>
    <source>
        <strain evidence="1 2">DSM 7270</strain>
    </source>
</reference>
<evidence type="ECO:0000313" key="2">
    <source>
        <dbReference type="Proteomes" id="UP000316993"/>
    </source>
</evidence>
<dbReference type="RefSeq" id="WP_142085528.1">
    <property type="nucleotide sequence ID" value="NZ_VFPV01000004.1"/>
</dbReference>